<dbReference type="InterPro" id="IPR027843">
    <property type="entry name" value="DUF4440"/>
</dbReference>
<dbReference type="SUPFAM" id="SSF54427">
    <property type="entry name" value="NTF2-like"/>
    <property type="match status" value="1"/>
</dbReference>
<sequence length="158" mass="17005">MHLSLTAAKTVLAALCLSASTAATAQSPDREGAASVLFSYKSAIERLDITGVEMLFAPDAVVIESGKVEGNFVTYRDHHLGPELKEFKSFTFGDYKADIELEGPVAIATETYTYRIVLKSGEAIDRLGVASSVLKWNGQAWQIVSTHSSSRKPKAPAN</sequence>
<organism evidence="3 4">
    <name type="scientific">Sphingorhabdus buctiana</name>
    <dbReference type="NCBI Taxonomy" id="1508805"/>
    <lineage>
        <taxon>Bacteria</taxon>
        <taxon>Pseudomonadati</taxon>
        <taxon>Pseudomonadota</taxon>
        <taxon>Alphaproteobacteria</taxon>
        <taxon>Sphingomonadales</taxon>
        <taxon>Sphingomonadaceae</taxon>
        <taxon>Sphingorhabdus</taxon>
    </lineage>
</organism>
<evidence type="ECO:0000313" key="3">
    <source>
        <dbReference type="EMBL" id="MFD1767207.1"/>
    </source>
</evidence>
<reference evidence="4" key="1">
    <citation type="journal article" date="2019" name="Int. J. Syst. Evol. Microbiol.">
        <title>The Global Catalogue of Microorganisms (GCM) 10K type strain sequencing project: providing services to taxonomists for standard genome sequencing and annotation.</title>
        <authorList>
            <consortium name="The Broad Institute Genomics Platform"/>
            <consortium name="The Broad Institute Genome Sequencing Center for Infectious Disease"/>
            <person name="Wu L."/>
            <person name="Ma J."/>
        </authorList>
    </citation>
    <scope>NUCLEOTIDE SEQUENCE [LARGE SCALE GENOMIC DNA]</scope>
    <source>
        <strain evidence="4">CGMCC 1.12449</strain>
    </source>
</reference>
<dbReference type="Gene3D" id="3.10.450.50">
    <property type="match status" value="1"/>
</dbReference>
<keyword evidence="1" id="KW-0732">Signal</keyword>
<gene>
    <name evidence="3" type="ORF">ACFSAG_10180</name>
</gene>
<evidence type="ECO:0000259" key="2">
    <source>
        <dbReference type="Pfam" id="PF14534"/>
    </source>
</evidence>
<proteinExistence type="predicted"/>
<dbReference type="RefSeq" id="WP_381514323.1">
    <property type="nucleotide sequence ID" value="NZ_JBHUEL010000009.1"/>
</dbReference>
<feature type="signal peptide" evidence="1">
    <location>
        <begin position="1"/>
        <end position="25"/>
    </location>
</feature>
<evidence type="ECO:0000256" key="1">
    <source>
        <dbReference type="SAM" id="SignalP"/>
    </source>
</evidence>
<feature type="domain" description="DUF4440" evidence="2">
    <location>
        <begin position="40"/>
        <end position="143"/>
    </location>
</feature>
<name>A0ABW4ME68_9SPHN</name>
<dbReference type="InterPro" id="IPR032710">
    <property type="entry name" value="NTF2-like_dom_sf"/>
</dbReference>
<comment type="caution">
    <text evidence="3">The sequence shown here is derived from an EMBL/GenBank/DDBJ whole genome shotgun (WGS) entry which is preliminary data.</text>
</comment>
<dbReference type="Pfam" id="PF14534">
    <property type="entry name" value="DUF4440"/>
    <property type="match status" value="1"/>
</dbReference>
<evidence type="ECO:0000313" key="4">
    <source>
        <dbReference type="Proteomes" id="UP001597215"/>
    </source>
</evidence>
<dbReference type="EMBL" id="JBHUEL010000009">
    <property type="protein sequence ID" value="MFD1767207.1"/>
    <property type="molecule type" value="Genomic_DNA"/>
</dbReference>
<feature type="chain" id="PRO_5045693945" evidence="1">
    <location>
        <begin position="26"/>
        <end position="158"/>
    </location>
</feature>
<accession>A0ABW4ME68</accession>
<dbReference type="Proteomes" id="UP001597215">
    <property type="component" value="Unassembled WGS sequence"/>
</dbReference>
<keyword evidence="4" id="KW-1185">Reference proteome</keyword>
<protein>
    <submittedName>
        <fullName evidence="3">DUF4440 domain-containing protein</fullName>
    </submittedName>
</protein>